<reference evidence="1" key="1">
    <citation type="journal article" date="2023" name="G3 (Bethesda)">
        <title>A reference genome for the long-term kleptoplast-retaining sea slug Elysia crispata morphotype clarki.</title>
        <authorList>
            <person name="Eastman K.E."/>
            <person name="Pendleton A.L."/>
            <person name="Shaikh M.A."/>
            <person name="Suttiyut T."/>
            <person name="Ogas R."/>
            <person name="Tomko P."/>
            <person name="Gavelis G."/>
            <person name="Widhalm J.R."/>
            <person name="Wisecaver J.H."/>
        </authorList>
    </citation>
    <scope>NUCLEOTIDE SEQUENCE</scope>
    <source>
        <strain evidence="1">ECLA1</strain>
    </source>
</reference>
<name>A0AAE1CXL2_9GAST</name>
<dbReference type="AlphaFoldDB" id="A0AAE1CXL2"/>
<evidence type="ECO:0000313" key="2">
    <source>
        <dbReference type="Proteomes" id="UP001283361"/>
    </source>
</evidence>
<proteinExistence type="predicted"/>
<comment type="caution">
    <text evidence="1">The sequence shown here is derived from an EMBL/GenBank/DDBJ whole genome shotgun (WGS) entry which is preliminary data.</text>
</comment>
<dbReference type="EMBL" id="JAWDGP010006374">
    <property type="protein sequence ID" value="KAK3742140.1"/>
    <property type="molecule type" value="Genomic_DNA"/>
</dbReference>
<protein>
    <submittedName>
        <fullName evidence="1">Uncharacterized protein</fullName>
    </submittedName>
</protein>
<accession>A0AAE1CXL2</accession>
<sequence length="93" mass="9859">MPAGGGNASQTHYTRSPGLLDAQYTLAGTDLSNATRLTLLCTHFAASVEFVSPADKAYRTPVTWVVLSRATGREWSGLCVFGGNKKKNPVLCG</sequence>
<keyword evidence="2" id="KW-1185">Reference proteome</keyword>
<evidence type="ECO:0000313" key="1">
    <source>
        <dbReference type="EMBL" id="KAK3742140.1"/>
    </source>
</evidence>
<dbReference type="Proteomes" id="UP001283361">
    <property type="component" value="Unassembled WGS sequence"/>
</dbReference>
<gene>
    <name evidence="1" type="ORF">RRG08_008542</name>
</gene>
<organism evidence="1 2">
    <name type="scientific">Elysia crispata</name>
    <name type="common">lettuce slug</name>
    <dbReference type="NCBI Taxonomy" id="231223"/>
    <lineage>
        <taxon>Eukaryota</taxon>
        <taxon>Metazoa</taxon>
        <taxon>Spiralia</taxon>
        <taxon>Lophotrochozoa</taxon>
        <taxon>Mollusca</taxon>
        <taxon>Gastropoda</taxon>
        <taxon>Heterobranchia</taxon>
        <taxon>Euthyneura</taxon>
        <taxon>Panpulmonata</taxon>
        <taxon>Sacoglossa</taxon>
        <taxon>Placobranchoidea</taxon>
        <taxon>Plakobranchidae</taxon>
        <taxon>Elysia</taxon>
    </lineage>
</organism>